<evidence type="ECO:0000256" key="1">
    <source>
        <dbReference type="SAM" id="MobiDB-lite"/>
    </source>
</evidence>
<reference evidence="2" key="1">
    <citation type="submission" date="2023-07" db="EMBL/GenBank/DDBJ databases">
        <title>Functional and genomic diversity of the sorghum phyllosphere microbiome.</title>
        <authorList>
            <person name="Shade A."/>
        </authorList>
    </citation>
    <scope>NUCLEOTIDE SEQUENCE</scope>
    <source>
        <strain evidence="2">SORGH_AS_1067</strain>
    </source>
</reference>
<sequence>MTARRDFLAARLADPGFIRAARQLIALCVVGGVNLGDTAAQVAIKVRGTSGIGPNRPLGRPGAGAAGSLASATAKRSVAVLLAIGGLEDRAAWTHGSWGERSVVEYLDWLMVQGYEPTPWEVTRLEAGRERLADEDGGEDAPVGDSTESLVSSSVEQARADDAADDPDEQPNEQTDGREG</sequence>
<dbReference type="Proteomes" id="UP001239215">
    <property type="component" value="Unassembled WGS sequence"/>
</dbReference>
<dbReference type="AlphaFoldDB" id="A0AAJ1TVN1"/>
<comment type="caution">
    <text evidence="2">The sequence shown here is derived from an EMBL/GenBank/DDBJ whole genome shotgun (WGS) entry which is preliminary data.</text>
</comment>
<feature type="compositionally biased region" description="Polar residues" evidence="1">
    <location>
        <begin position="146"/>
        <end position="156"/>
    </location>
</feature>
<feature type="region of interest" description="Disordered" evidence="1">
    <location>
        <begin position="130"/>
        <end position="180"/>
    </location>
</feature>
<accession>A0AAJ1TVN1</accession>
<protein>
    <submittedName>
        <fullName evidence="2">Uncharacterized protein</fullName>
    </submittedName>
</protein>
<proteinExistence type="predicted"/>
<name>A0AAJ1TVN1_9ACTN</name>
<evidence type="ECO:0000313" key="2">
    <source>
        <dbReference type="EMBL" id="MDQ1102824.1"/>
    </source>
</evidence>
<dbReference type="EMBL" id="JAUTAN010000001">
    <property type="protein sequence ID" value="MDQ1102824.1"/>
    <property type="molecule type" value="Genomic_DNA"/>
</dbReference>
<gene>
    <name evidence="2" type="ORF">QE405_000108</name>
</gene>
<organism evidence="2 3">
    <name type="scientific">Nocardioides zeae</name>
    <dbReference type="NCBI Taxonomy" id="1457234"/>
    <lineage>
        <taxon>Bacteria</taxon>
        <taxon>Bacillati</taxon>
        <taxon>Actinomycetota</taxon>
        <taxon>Actinomycetes</taxon>
        <taxon>Propionibacteriales</taxon>
        <taxon>Nocardioidaceae</taxon>
        <taxon>Nocardioides</taxon>
    </lineage>
</organism>
<evidence type="ECO:0000313" key="3">
    <source>
        <dbReference type="Proteomes" id="UP001239215"/>
    </source>
</evidence>